<evidence type="ECO:0000256" key="3">
    <source>
        <dbReference type="ARBA" id="ARBA00022741"/>
    </source>
</evidence>
<keyword evidence="3" id="KW-0547">Nucleotide-binding</keyword>
<dbReference type="GO" id="GO:0008478">
    <property type="term" value="F:pyridoxal kinase activity"/>
    <property type="evidence" value="ECO:0007669"/>
    <property type="project" value="UniProtKB-EC"/>
</dbReference>
<keyword evidence="8" id="KW-1185">Reference proteome</keyword>
<evidence type="ECO:0000259" key="6">
    <source>
        <dbReference type="Pfam" id="PF08543"/>
    </source>
</evidence>
<sequence>MTSVKILSIQSHVAYGHAGNSAAVFPLQRLGHDVYPVLTVTFSNHTGYGATRGPLIAPDDIAEVLLGIEERGAFPHIDAVLSGYQGAESVGAVILDAVARVKAANPSALYCCDPVMGDVGRGFFVREGIPEFIRDEVVPRADIITPNHFELEFLVGRPLATQQAVVAAAEELGARGPQVVLVTSTLTEDTPGDCIQMTCVAHAGAWVVTTPLLPMTVKGGGDVTAALFLAHYLTDGPRLALVRTAATMHAILEGTHAAGSEEMLLVAGQDAIAQPGETVEISQIR</sequence>
<dbReference type="PANTHER" id="PTHR10534:SF2">
    <property type="entry name" value="PYRIDOXAL KINASE"/>
    <property type="match status" value="1"/>
</dbReference>
<dbReference type="STRING" id="710696.Intca_0131"/>
<protein>
    <recommendedName>
        <fullName evidence="1">pyridoxal kinase</fullName>
        <ecNumber evidence="1">2.7.1.35</ecNumber>
    </recommendedName>
</protein>
<keyword evidence="2 7" id="KW-0808">Transferase</keyword>
<feature type="domain" description="Pyridoxamine kinase/Phosphomethylpyrimidine kinase" evidence="6">
    <location>
        <begin position="94"/>
        <end position="233"/>
    </location>
</feature>
<keyword evidence="5" id="KW-0067">ATP-binding</keyword>
<dbReference type="InterPro" id="IPR013749">
    <property type="entry name" value="PM/HMP-P_kinase-1"/>
</dbReference>
<dbReference type="EC" id="2.7.1.35" evidence="1"/>
<reference evidence="7 8" key="1">
    <citation type="journal article" date="2010" name="Stand. Genomic Sci.">
        <title>Complete genome sequence of Intrasporangium calvum type strain (7 KIP).</title>
        <authorList>
            <person name="Del Rio T.G."/>
            <person name="Chertkov O."/>
            <person name="Yasawong M."/>
            <person name="Lucas S."/>
            <person name="Deshpande S."/>
            <person name="Cheng J.F."/>
            <person name="Detter C."/>
            <person name="Tapia R."/>
            <person name="Han C."/>
            <person name="Goodwin L."/>
            <person name="Pitluck S."/>
            <person name="Liolios K."/>
            <person name="Ivanova N."/>
            <person name="Mavromatis K."/>
            <person name="Pati A."/>
            <person name="Chen A."/>
            <person name="Palaniappan K."/>
            <person name="Land M."/>
            <person name="Hauser L."/>
            <person name="Chang Y.J."/>
            <person name="Jeffries C.D."/>
            <person name="Rohde M."/>
            <person name="Pukall R."/>
            <person name="Sikorski J."/>
            <person name="Goker M."/>
            <person name="Woyke T."/>
            <person name="Bristow J."/>
            <person name="Eisen J.A."/>
            <person name="Markowitz V."/>
            <person name="Hugenholtz P."/>
            <person name="Kyrpides N.C."/>
            <person name="Klenk H.P."/>
            <person name="Lapidus A."/>
        </authorList>
    </citation>
    <scope>NUCLEOTIDE SEQUENCE [LARGE SCALE GENOMIC DNA]</scope>
    <source>
        <strain evidence="8">ATCC 23552 / DSM 43043 / JCM 3097 / NBRC 12989 / 7 KIP</strain>
    </source>
</reference>
<dbReference type="InterPro" id="IPR004625">
    <property type="entry name" value="PyrdxlKinase"/>
</dbReference>
<proteinExistence type="predicted"/>
<dbReference type="SUPFAM" id="SSF53613">
    <property type="entry name" value="Ribokinase-like"/>
    <property type="match status" value="1"/>
</dbReference>
<evidence type="ECO:0000256" key="4">
    <source>
        <dbReference type="ARBA" id="ARBA00022777"/>
    </source>
</evidence>
<dbReference type="HOGENOM" id="CLU_046496_3_1_11"/>
<dbReference type="PANTHER" id="PTHR10534">
    <property type="entry name" value="PYRIDOXAL KINASE"/>
    <property type="match status" value="1"/>
</dbReference>
<name>E6SFF4_INTC7</name>
<dbReference type="NCBIfam" id="TIGR00687">
    <property type="entry name" value="pyridox_kin"/>
    <property type="match status" value="1"/>
</dbReference>
<dbReference type="InterPro" id="IPR029056">
    <property type="entry name" value="Ribokinase-like"/>
</dbReference>
<dbReference type="eggNOG" id="COG2240">
    <property type="taxonomic scope" value="Bacteria"/>
</dbReference>
<dbReference type="Gene3D" id="3.40.1190.20">
    <property type="match status" value="1"/>
</dbReference>
<evidence type="ECO:0000313" key="7">
    <source>
        <dbReference type="EMBL" id="ADU46692.1"/>
    </source>
</evidence>
<evidence type="ECO:0000256" key="2">
    <source>
        <dbReference type="ARBA" id="ARBA00022679"/>
    </source>
</evidence>
<dbReference type="Pfam" id="PF08543">
    <property type="entry name" value="Phos_pyr_kin"/>
    <property type="match status" value="1"/>
</dbReference>
<accession>E6SFF4</accession>
<dbReference type="GO" id="GO:0005524">
    <property type="term" value="F:ATP binding"/>
    <property type="evidence" value="ECO:0007669"/>
    <property type="project" value="UniProtKB-KW"/>
</dbReference>
<dbReference type="GO" id="GO:0009443">
    <property type="term" value="P:pyridoxal 5'-phosphate salvage"/>
    <property type="evidence" value="ECO:0007669"/>
    <property type="project" value="InterPro"/>
</dbReference>
<evidence type="ECO:0000256" key="5">
    <source>
        <dbReference type="ARBA" id="ARBA00022840"/>
    </source>
</evidence>
<dbReference type="NCBIfam" id="NF004398">
    <property type="entry name" value="PRK05756.1"/>
    <property type="match status" value="1"/>
</dbReference>
<gene>
    <name evidence="7" type="ordered locus">Intca_0131</name>
</gene>
<organism evidence="7 8">
    <name type="scientific">Intrasporangium calvum (strain ATCC 23552 / DSM 43043 / JCM 3097 / NBRC 12989 / NCIMB 10167 / NRRL B-3866 / 7 KIP)</name>
    <dbReference type="NCBI Taxonomy" id="710696"/>
    <lineage>
        <taxon>Bacteria</taxon>
        <taxon>Bacillati</taxon>
        <taxon>Actinomycetota</taxon>
        <taxon>Actinomycetes</taxon>
        <taxon>Micrococcales</taxon>
        <taxon>Intrasporangiaceae</taxon>
        <taxon>Intrasporangium</taxon>
    </lineage>
</organism>
<dbReference type="KEGG" id="ica:Intca_0131"/>
<dbReference type="EMBL" id="CP002343">
    <property type="protein sequence ID" value="ADU46692.1"/>
    <property type="molecule type" value="Genomic_DNA"/>
</dbReference>
<dbReference type="Proteomes" id="UP000008914">
    <property type="component" value="Chromosome"/>
</dbReference>
<dbReference type="AlphaFoldDB" id="E6SFF4"/>
<evidence type="ECO:0000256" key="1">
    <source>
        <dbReference type="ARBA" id="ARBA00012104"/>
    </source>
</evidence>
<evidence type="ECO:0000313" key="8">
    <source>
        <dbReference type="Proteomes" id="UP000008914"/>
    </source>
</evidence>
<dbReference type="GO" id="GO:0005829">
    <property type="term" value="C:cytosol"/>
    <property type="evidence" value="ECO:0007669"/>
    <property type="project" value="TreeGrafter"/>
</dbReference>
<dbReference type="CDD" id="cd01173">
    <property type="entry name" value="pyridoxal_pyridoxamine_kinase"/>
    <property type="match status" value="1"/>
</dbReference>
<keyword evidence="4 7" id="KW-0418">Kinase</keyword>